<feature type="region of interest" description="Disordered" evidence="4">
    <location>
        <begin position="165"/>
        <end position="194"/>
    </location>
</feature>
<gene>
    <name evidence="6" type="ORF">O0I10_008470</name>
</gene>
<evidence type="ECO:0000313" key="7">
    <source>
        <dbReference type="Proteomes" id="UP001234581"/>
    </source>
</evidence>
<dbReference type="Pfam" id="PF13499">
    <property type="entry name" value="EF-hand_7"/>
    <property type="match status" value="2"/>
</dbReference>
<feature type="domain" description="EF-hand" evidence="5">
    <location>
        <begin position="23"/>
        <end position="58"/>
    </location>
</feature>
<dbReference type="GeneID" id="83215877"/>
<sequence length="194" mass="21987">MSSSSSSFGNKRASFGMHFMSNNKKQQLYDLFNTFDKDKDGKVSVAEMKELLDQTGVNTDAVAHMLKKKPNDTVDFEEFALVFKSTVGSAPRRFPEQHQELRDAFNVFDKNQDGVISAEELCAMMQQLGEKITLQEAQNMIAEVDKDNDGVVNFDEFLHMMGVRKKSTNQAKSTSSSSSKKHKRLSQFKKLLFH</sequence>
<dbReference type="Gene3D" id="1.10.238.10">
    <property type="entry name" value="EF-hand"/>
    <property type="match status" value="2"/>
</dbReference>
<evidence type="ECO:0000256" key="2">
    <source>
        <dbReference type="ARBA" id="ARBA00022737"/>
    </source>
</evidence>
<keyword evidence="3" id="KW-0106">Calcium</keyword>
<dbReference type="AlphaFoldDB" id="A0AAD7XWW7"/>
<dbReference type="GO" id="GO:0005509">
    <property type="term" value="F:calcium ion binding"/>
    <property type="evidence" value="ECO:0007669"/>
    <property type="project" value="InterPro"/>
</dbReference>
<evidence type="ECO:0000313" key="6">
    <source>
        <dbReference type="EMBL" id="KAJ8655806.1"/>
    </source>
</evidence>
<dbReference type="SUPFAM" id="SSF47473">
    <property type="entry name" value="EF-hand"/>
    <property type="match status" value="1"/>
</dbReference>
<comment type="caution">
    <text evidence="6">The sequence shown here is derived from an EMBL/GenBank/DDBJ whole genome shotgun (WGS) entry which is preliminary data.</text>
</comment>
<evidence type="ECO:0000256" key="4">
    <source>
        <dbReference type="SAM" id="MobiDB-lite"/>
    </source>
</evidence>
<protein>
    <recommendedName>
        <fullName evidence="5">EF-hand domain-containing protein</fullName>
    </recommendedName>
</protein>
<feature type="domain" description="EF-hand" evidence="5">
    <location>
        <begin position="96"/>
        <end position="131"/>
    </location>
</feature>
<dbReference type="InterPro" id="IPR011992">
    <property type="entry name" value="EF-hand-dom_pair"/>
</dbReference>
<keyword evidence="2" id="KW-0677">Repeat</keyword>
<dbReference type="FunFam" id="1.10.238.10:FF:000089">
    <property type="entry name" value="calmodulin-like protein 3"/>
    <property type="match status" value="1"/>
</dbReference>
<evidence type="ECO:0000256" key="3">
    <source>
        <dbReference type="ARBA" id="ARBA00022837"/>
    </source>
</evidence>
<organism evidence="6 7">
    <name type="scientific">Lichtheimia ornata</name>
    <dbReference type="NCBI Taxonomy" id="688661"/>
    <lineage>
        <taxon>Eukaryota</taxon>
        <taxon>Fungi</taxon>
        <taxon>Fungi incertae sedis</taxon>
        <taxon>Mucoromycota</taxon>
        <taxon>Mucoromycotina</taxon>
        <taxon>Mucoromycetes</taxon>
        <taxon>Mucorales</taxon>
        <taxon>Lichtheimiaceae</taxon>
        <taxon>Lichtheimia</taxon>
    </lineage>
</organism>
<dbReference type="RefSeq" id="XP_058340719.1">
    <property type="nucleotide sequence ID" value="XM_058488473.1"/>
</dbReference>
<dbReference type="PROSITE" id="PS50222">
    <property type="entry name" value="EF_HAND_2"/>
    <property type="match status" value="3"/>
</dbReference>
<dbReference type="PANTHER" id="PTHR10891">
    <property type="entry name" value="EF-HAND CALCIUM-BINDING DOMAIN CONTAINING PROTEIN"/>
    <property type="match status" value="1"/>
</dbReference>
<evidence type="ECO:0000259" key="5">
    <source>
        <dbReference type="PROSITE" id="PS50222"/>
    </source>
</evidence>
<feature type="compositionally biased region" description="Low complexity" evidence="4">
    <location>
        <begin position="168"/>
        <end position="178"/>
    </location>
</feature>
<dbReference type="CDD" id="cd00051">
    <property type="entry name" value="EFh"/>
    <property type="match status" value="1"/>
</dbReference>
<keyword evidence="7" id="KW-1185">Reference proteome</keyword>
<keyword evidence="1" id="KW-0479">Metal-binding</keyword>
<feature type="compositionally biased region" description="Basic residues" evidence="4">
    <location>
        <begin position="179"/>
        <end position="194"/>
    </location>
</feature>
<name>A0AAD7XWW7_9FUNG</name>
<dbReference type="InterPro" id="IPR018247">
    <property type="entry name" value="EF_Hand_1_Ca_BS"/>
</dbReference>
<dbReference type="InterPro" id="IPR002048">
    <property type="entry name" value="EF_hand_dom"/>
</dbReference>
<dbReference type="InterPro" id="IPR039647">
    <property type="entry name" value="EF_hand_pair_protein_CML-like"/>
</dbReference>
<dbReference type="EMBL" id="JARTCD010000045">
    <property type="protein sequence ID" value="KAJ8655806.1"/>
    <property type="molecule type" value="Genomic_DNA"/>
</dbReference>
<dbReference type="PROSITE" id="PS00018">
    <property type="entry name" value="EF_HAND_1"/>
    <property type="match status" value="3"/>
</dbReference>
<feature type="domain" description="EF-hand" evidence="5">
    <location>
        <begin position="132"/>
        <end position="167"/>
    </location>
</feature>
<dbReference type="Proteomes" id="UP001234581">
    <property type="component" value="Unassembled WGS sequence"/>
</dbReference>
<evidence type="ECO:0000256" key="1">
    <source>
        <dbReference type="ARBA" id="ARBA00022723"/>
    </source>
</evidence>
<proteinExistence type="predicted"/>
<reference evidence="6 7" key="1">
    <citation type="submission" date="2023-03" db="EMBL/GenBank/DDBJ databases">
        <title>Genome sequence of Lichtheimia ornata CBS 291.66.</title>
        <authorList>
            <person name="Mohabir J.T."/>
            <person name="Shea T.P."/>
            <person name="Kurbessoian T."/>
            <person name="Berby B."/>
            <person name="Fontaine J."/>
            <person name="Livny J."/>
            <person name="Gnirke A."/>
            <person name="Stajich J.E."/>
            <person name="Cuomo C.A."/>
        </authorList>
    </citation>
    <scope>NUCLEOTIDE SEQUENCE [LARGE SCALE GENOMIC DNA]</scope>
    <source>
        <strain evidence="6">CBS 291.66</strain>
    </source>
</reference>
<dbReference type="SMART" id="SM00054">
    <property type="entry name" value="EFh"/>
    <property type="match status" value="3"/>
</dbReference>
<accession>A0AAD7XWW7</accession>